<dbReference type="RefSeq" id="WP_343045892.1">
    <property type="nucleotide sequence ID" value="NZ_JACBZS010000001.1"/>
</dbReference>
<dbReference type="Pfam" id="PF01168">
    <property type="entry name" value="Ala_racemase_N"/>
    <property type="match status" value="1"/>
</dbReference>
<name>A0A7Z0D927_9ACTN</name>
<organism evidence="2 3">
    <name type="scientific">Naumannella cuiyingiana</name>
    <dbReference type="NCBI Taxonomy" id="1347891"/>
    <lineage>
        <taxon>Bacteria</taxon>
        <taxon>Bacillati</taxon>
        <taxon>Actinomycetota</taxon>
        <taxon>Actinomycetes</taxon>
        <taxon>Propionibacteriales</taxon>
        <taxon>Propionibacteriaceae</taxon>
        <taxon>Naumannella</taxon>
    </lineage>
</organism>
<evidence type="ECO:0000313" key="3">
    <source>
        <dbReference type="Proteomes" id="UP000527616"/>
    </source>
</evidence>
<sequence length="336" mass="35451">MTGTTLRIDEAAWRTSLDRVRDATPGLVPVAKGNGYGFGLPRLAAEATRLGADTIAVGTPGELDAVADRFPGTIVVLTPWPGAPADDPRIVPTISRLDELRRLAASDNRPRALVEVATSMRRHGLAPAELADAAPLIDRLDFAGWTIHLPIGDTSAEAVDLARTATAARPAPLWFSHVGADRVARIGAELGVETRLRLGTGLWLADPSAYRATSTVLDVHRVRRGERAGYRQRKVPGDGWVVVVSGGTANGIGLEAPTAATTLRQRLTAVAGGGLAATGRALSPFELDGRKRWFLEPPHMQSSLIFLPAGSAPPAIGDEVPVTVRMTTYLPDATAA</sequence>
<keyword evidence="3" id="KW-1185">Reference proteome</keyword>
<gene>
    <name evidence="2" type="ORF">GGQ54_001538</name>
</gene>
<accession>A0A7Z0D927</accession>
<feature type="domain" description="Alanine racemase N-terminal" evidence="1">
    <location>
        <begin position="8"/>
        <end position="168"/>
    </location>
</feature>
<evidence type="ECO:0000259" key="1">
    <source>
        <dbReference type="Pfam" id="PF01168"/>
    </source>
</evidence>
<protein>
    <submittedName>
        <fullName evidence="2">Alanine racemase</fullName>
    </submittedName>
</protein>
<dbReference type="EMBL" id="JACBZS010000001">
    <property type="protein sequence ID" value="NYI70978.1"/>
    <property type="molecule type" value="Genomic_DNA"/>
</dbReference>
<dbReference type="Gene3D" id="3.20.20.10">
    <property type="entry name" value="Alanine racemase"/>
    <property type="match status" value="1"/>
</dbReference>
<evidence type="ECO:0000313" key="2">
    <source>
        <dbReference type="EMBL" id="NYI70978.1"/>
    </source>
</evidence>
<dbReference type="AlphaFoldDB" id="A0A7Z0D927"/>
<proteinExistence type="predicted"/>
<dbReference type="InterPro" id="IPR001608">
    <property type="entry name" value="Ala_racemase_N"/>
</dbReference>
<dbReference type="Proteomes" id="UP000527616">
    <property type="component" value="Unassembled WGS sequence"/>
</dbReference>
<comment type="caution">
    <text evidence="2">The sequence shown here is derived from an EMBL/GenBank/DDBJ whole genome shotgun (WGS) entry which is preliminary data.</text>
</comment>
<reference evidence="2 3" key="1">
    <citation type="submission" date="2020-07" db="EMBL/GenBank/DDBJ databases">
        <title>Sequencing the genomes of 1000 actinobacteria strains.</title>
        <authorList>
            <person name="Klenk H.-P."/>
        </authorList>
    </citation>
    <scope>NUCLEOTIDE SEQUENCE [LARGE SCALE GENOMIC DNA]</scope>
    <source>
        <strain evidence="2 3">DSM 103164</strain>
    </source>
</reference>
<dbReference type="SUPFAM" id="SSF51419">
    <property type="entry name" value="PLP-binding barrel"/>
    <property type="match status" value="1"/>
</dbReference>
<dbReference type="InterPro" id="IPR029066">
    <property type="entry name" value="PLP-binding_barrel"/>
</dbReference>